<keyword evidence="1" id="KW-0812">Transmembrane</keyword>
<dbReference type="GO" id="GO:0016255">
    <property type="term" value="P:attachment of GPI anchor to protein"/>
    <property type="evidence" value="ECO:0007669"/>
    <property type="project" value="InterPro"/>
</dbReference>
<evidence type="ECO:0000256" key="2">
    <source>
        <dbReference type="SAM" id="SignalP"/>
    </source>
</evidence>
<organism evidence="3 4">
    <name type="scientific">Blyttiomyces helicus</name>
    <dbReference type="NCBI Taxonomy" id="388810"/>
    <lineage>
        <taxon>Eukaryota</taxon>
        <taxon>Fungi</taxon>
        <taxon>Fungi incertae sedis</taxon>
        <taxon>Chytridiomycota</taxon>
        <taxon>Chytridiomycota incertae sedis</taxon>
        <taxon>Chytridiomycetes</taxon>
        <taxon>Chytridiomycetes incertae sedis</taxon>
        <taxon>Blyttiomyces</taxon>
    </lineage>
</organism>
<evidence type="ECO:0000313" key="3">
    <source>
        <dbReference type="EMBL" id="RKO93393.1"/>
    </source>
</evidence>
<dbReference type="PANTHER" id="PTHR12959">
    <property type="entry name" value="GPI TRANSAMIDASE COMPONENT PIG-T-RELATED"/>
    <property type="match status" value="1"/>
</dbReference>
<reference evidence="4" key="1">
    <citation type="journal article" date="2018" name="Nat. Microbiol.">
        <title>Leveraging single-cell genomics to expand the fungal tree of life.</title>
        <authorList>
            <person name="Ahrendt S.R."/>
            <person name="Quandt C.A."/>
            <person name="Ciobanu D."/>
            <person name="Clum A."/>
            <person name="Salamov A."/>
            <person name="Andreopoulos B."/>
            <person name="Cheng J.F."/>
            <person name="Woyke T."/>
            <person name="Pelin A."/>
            <person name="Henrissat B."/>
            <person name="Reynolds N.K."/>
            <person name="Benny G.L."/>
            <person name="Smith M.E."/>
            <person name="James T.Y."/>
            <person name="Grigoriev I.V."/>
        </authorList>
    </citation>
    <scope>NUCLEOTIDE SEQUENCE [LARGE SCALE GENOMIC DNA]</scope>
</reference>
<accession>A0A4P9WMX8</accession>
<gene>
    <name evidence="3" type="ORF">BDK51DRAFT_19293</name>
</gene>
<dbReference type="Proteomes" id="UP000269721">
    <property type="component" value="Unassembled WGS sequence"/>
</dbReference>
<dbReference type="OrthoDB" id="331263at2759"/>
<dbReference type="EMBL" id="KZ994261">
    <property type="protein sequence ID" value="RKO93393.1"/>
    <property type="molecule type" value="Genomic_DNA"/>
</dbReference>
<evidence type="ECO:0000256" key="1">
    <source>
        <dbReference type="SAM" id="Phobius"/>
    </source>
</evidence>
<dbReference type="AlphaFoldDB" id="A0A4P9WMX8"/>
<dbReference type="Pfam" id="PF04113">
    <property type="entry name" value="Gpi16"/>
    <property type="match status" value="1"/>
</dbReference>
<name>A0A4P9WMX8_9FUNG</name>
<protein>
    <submittedName>
        <fullName evidence="3">GPI transamidase component PIG-T</fullName>
    </submittedName>
</protein>
<feature type="transmembrane region" description="Helical" evidence="1">
    <location>
        <begin position="514"/>
        <end position="537"/>
    </location>
</feature>
<proteinExistence type="predicted"/>
<keyword evidence="1" id="KW-0472">Membrane</keyword>
<feature type="signal peptide" evidence="2">
    <location>
        <begin position="1"/>
        <end position="25"/>
    </location>
</feature>
<keyword evidence="2" id="KW-0732">Signal</keyword>
<keyword evidence="4" id="KW-1185">Reference proteome</keyword>
<keyword evidence="1" id="KW-1133">Transmembrane helix</keyword>
<dbReference type="PANTHER" id="PTHR12959:SF11">
    <property type="entry name" value="GPI TRANSAMIDASE COMPONENT PIG-T"/>
    <property type="match status" value="1"/>
</dbReference>
<dbReference type="GO" id="GO:0042765">
    <property type="term" value="C:GPI-anchor transamidase complex"/>
    <property type="evidence" value="ECO:0007669"/>
    <property type="project" value="InterPro"/>
</dbReference>
<dbReference type="InterPro" id="IPR007245">
    <property type="entry name" value="PIG-T"/>
</dbReference>
<evidence type="ECO:0000313" key="4">
    <source>
        <dbReference type="Proteomes" id="UP000269721"/>
    </source>
</evidence>
<sequence>MRSPRAARLLVYALLLFFATSDATASTAAFPADELFDEDLSLTQFPDGKILAVFNFTRRLGPAAWARAQANHYSLLPRPIGELIHSFGVEELHLTFTQGRWNYDRWGYSPVSAASGVQLWSWFNATSIDAKWKGLTNALSGLFCASLNFIDQSNTAEPLMSFDAEGNHGGLERSFSKQATDGFQLRYGSLPREAVCTENLTPWAKLLPCQSKAGIASLFNAYKLYDSNFHSMGTHIRPICEVGDCLTRQIEFQQTLAVVLDPIRFENRKDWSLEGIFNRGLDGRCPLARSSSVHITVPREPASQWALQPLSEAVSDNGKTKTASYDLAAEGFVGAQLGVSWADPAVHFGIDRETSFLKVHRFLTGYGQERGGLAVDFRNFHPTSALPVTYFESVPWILKVYLHTLTIDTSDNSTGTSEIVQNVYFQPGIDRLRPTVLEMSMVLPPASVVTVSIEFDKAFIKYTEHPPDANRGFDVGYISAVITFPESPRSPDGKSKRMFTETLLISLPTPDFSMPYNVITMTSTLMALFFGSTFNLLTRQFRPVERPEAGESRWKRLMFWKKR</sequence>
<feature type="chain" id="PRO_5020310952" evidence="2">
    <location>
        <begin position="26"/>
        <end position="563"/>
    </location>
</feature>